<comment type="caution">
    <text evidence="1">The sequence shown here is derived from an EMBL/GenBank/DDBJ whole genome shotgun (WGS) entry which is preliminary data.</text>
</comment>
<reference evidence="1 2" key="1">
    <citation type="submission" date="2019-11" db="EMBL/GenBank/DDBJ databases">
        <authorList>
            <person name="Li J."/>
        </authorList>
    </citation>
    <scope>NUCLEOTIDE SEQUENCE [LARGE SCALE GENOMIC DNA]</scope>
    <source>
        <strain evidence="1 2">J4</strain>
    </source>
</reference>
<dbReference type="Proteomes" id="UP000480185">
    <property type="component" value="Unassembled WGS sequence"/>
</dbReference>
<accession>A0A6G1X640</accession>
<keyword evidence="2" id="KW-1185">Reference proteome</keyword>
<protein>
    <submittedName>
        <fullName evidence="1">DUF2442 domain-containing protein</fullName>
    </submittedName>
</protein>
<name>A0A6G1X640_9BACI</name>
<sequence length="75" mass="8878">MTSVYPTRTFKLILEFEKKEYRLLDKKFLESDKGVLADIRDNIDLFLTVEIDETAGTVYWENGVILIKRCYIRTV</sequence>
<dbReference type="Gene3D" id="3.30.2020.10">
    <property type="entry name" value="NE0471-like N-terminal domain"/>
    <property type="match status" value="1"/>
</dbReference>
<gene>
    <name evidence="1" type="ORF">GH754_08415</name>
</gene>
<evidence type="ECO:0000313" key="1">
    <source>
        <dbReference type="EMBL" id="MRG86350.1"/>
    </source>
</evidence>
<dbReference type="AlphaFoldDB" id="A0A6G1X640"/>
<proteinExistence type="predicted"/>
<evidence type="ECO:0000313" key="2">
    <source>
        <dbReference type="Proteomes" id="UP000480185"/>
    </source>
</evidence>
<dbReference type="SUPFAM" id="SSF143880">
    <property type="entry name" value="NE0471 N-terminal domain-like"/>
    <property type="match status" value="1"/>
</dbReference>
<dbReference type="InterPro" id="IPR036782">
    <property type="entry name" value="NE0471-like_N"/>
</dbReference>
<dbReference type="EMBL" id="WJNH01000004">
    <property type="protein sequence ID" value="MRG86350.1"/>
    <property type="molecule type" value="Genomic_DNA"/>
</dbReference>
<organism evidence="1 2">
    <name type="scientific">Salinibacillus xinjiangensis</name>
    <dbReference type="NCBI Taxonomy" id="1229268"/>
    <lineage>
        <taxon>Bacteria</taxon>
        <taxon>Bacillati</taxon>
        <taxon>Bacillota</taxon>
        <taxon>Bacilli</taxon>
        <taxon>Bacillales</taxon>
        <taxon>Bacillaceae</taxon>
        <taxon>Salinibacillus</taxon>
    </lineage>
</organism>